<dbReference type="Pfam" id="PF00535">
    <property type="entry name" value="Glycos_transf_2"/>
    <property type="match status" value="1"/>
</dbReference>
<dbReference type="SUPFAM" id="SSF53448">
    <property type="entry name" value="Nucleotide-diphospho-sugar transferases"/>
    <property type="match status" value="1"/>
</dbReference>
<dbReference type="Proteomes" id="UP000178937">
    <property type="component" value="Unassembled WGS sequence"/>
</dbReference>
<dbReference type="InterPro" id="IPR001173">
    <property type="entry name" value="Glyco_trans_2-like"/>
</dbReference>
<feature type="domain" description="Glycosyltransferase 2-like" evidence="1">
    <location>
        <begin position="6"/>
        <end position="103"/>
    </location>
</feature>
<dbReference type="Gene3D" id="3.90.550.10">
    <property type="entry name" value="Spore Coat Polysaccharide Biosynthesis Protein SpsA, Chain A"/>
    <property type="match status" value="1"/>
</dbReference>
<reference evidence="2 3" key="1">
    <citation type="journal article" date="2016" name="Nat. Commun.">
        <title>Thousands of microbial genomes shed light on interconnected biogeochemical processes in an aquifer system.</title>
        <authorList>
            <person name="Anantharaman K."/>
            <person name="Brown C.T."/>
            <person name="Hug L.A."/>
            <person name="Sharon I."/>
            <person name="Castelle C.J."/>
            <person name="Probst A.J."/>
            <person name="Thomas B.C."/>
            <person name="Singh A."/>
            <person name="Wilkins M.J."/>
            <person name="Karaoz U."/>
            <person name="Brodie E.L."/>
            <person name="Williams K.H."/>
            <person name="Hubbard S.S."/>
            <person name="Banfield J.F."/>
        </authorList>
    </citation>
    <scope>NUCLEOTIDE SEQUENCE [LARGE SCALE GENOMIC DNA]</scope>
</reference>
<sequence>MKPIISVVIPSFNKAKYIGKTLDSIIKQEYPNLEVIIMDGGSTDGTLKVIEKYAHKYPEFIKYQSKNDKGQMDAVNKGFNKAKGKILTYINADDIYKAGAFAEIEKMYRLNIDALWFAGRGMVIDGKGDRIAVWPNRYKNLLLAINSYPLLLIVNYLMQPSVFITRTAWKRFGPFVGTKKFITEYELWLKIAEVRMPIVTNKYLSSFRIEPSTITKKFTRLLLQEDEKIVKRYTSSNLIIFLHNLHNIGRLVVGKIV</sequence>
<dbReference type="EMBL" id="MGIA01000016">
    <property type="protein sequence ID" value="OGM81165.1"/>
    <property type="molecule type" value="Genomic_DNA"/>
</dbReference>
<dbReference type="PANTHER" id="PTHR22916">
    <property type="entry name" value="GLYCOSYLTRANSFERASE"/>
    <property type="match status" value="1"/>
</dbReference>
<dbReference type="PANTHER" id="PTHR22916:SF3">
    <property type="entry name" value="UDP-GLCNAC:BETAGAL BETA-1,3-N-ACETYLGLUCOSAMINYLTRANSFERASE-LIKE PROTEIN 1"/>
    <property type="match status" value="1"/>
</dbReference>
<evidence type="ECO:0000313" key="3">
    <source>
        <dbReference type="Proteomes" id="UP000178937"/>
    </source>
</evidence>
<dbReference type="AlphaFoldDB" id="A0A1F8D056"/>
<comment type="caution">
    <text evidence="2">The sequence shown here is derived from an EMBL/GenBank/DDBJ whole genome shotgun (WGS) entry which is preliminary data.</text>
</comment>
<evidence type="ECO:0000313" key="2">
    <source>
        <dbReference type="EMBL" id="OGM81165.1"/>
    </source>
</evidence>
<evidence type="ECO:0000259" key="1">
    <source>
        <dbReference type="Pfam" id="PF00535"/>
    </source>
</evidence>
<protein>
    <recommendedName>
        <fullName evidence="1">Glycosyltransferase 2-like domain-containing protein</fullName>
    </recommendedName>
</protein>
<name>A0A1F8D056_9BACT</name>
<dbReference type="STRING" id="1802540.A2393_02380"/>
<proteinExistence type="predicted"/>
<accession>A0A1F8D056</accession>
<dbReference type="InterPro" id="IPR029044">
    <property type="entry name" value="Nucleotide-diphossugar_trans"/>
</dbReference>
<gene>
    <name evidence="2" type="ORF">A2393_02380</name>
</gene>
<organism evidence="2 3">
    <name type="scientific">Candidatus Woesebacteria bacterium RIFOXYB1_FULL_41_13</name>
    <dbReference type="NCBI Taxonomy" id="1802540"/>
    <lineage>
        <taxon>Bacteria</taxon>
        <taxon>Candidatus Woeseibacteriota</taxon>
    </lineage>
</organism>
<dbReference type="GO" id="GO:0016758">
    <property type="term" value="F:hexosyltransferase activity"/>
    <property type="evidence" value="ECO:0007669"/>
    <property type="project" value="UniProtKB-ARBA"/>
</dbReference>